<dbReference type="OrthoDB" id="5508079at2"/>
<dbReference type="GO" id="GO:0004190">
    <property type="term" value="F:aspartic-type endopeptidase activity"/>
    <property type="evidence" value="ECO:0007669"/>
    <property type="project" value="InterPro"/>
</dbReference>
<accession>A0A1S2LU39</accession>
<dbReference type="Pfam" id="PF01478">
    <property type="entry name" value="Peptidase_A24"/>
    <property type="match status" value="1"/>
</dbReference>
<dbReference type="InterPro" id="IPR050882">
    <property type="entry name" value="Prepilin_peptidase/N-MTase"/>
</dbReference>
<keyword evidence="5" id="KW-1185">Reference proteome</keyword>
<feature type="transmembrane region" description="Helical" evidence="2">
    <location>
        <begin position="49"/>
        <end position="69"/>
    </location>
</feature>
<organism evidence="4 5">
    <name type="scientific">Anaerobacillus arseniciselenatis</name>
    <dbReference type="NCBI Taxonomy" id="85682"/>
    <lineage>
        <taxon>Bacteria</taxon>
        <taxon>Bacillati</taxon>
        <taxon>Bacillota</taxon>
        <taxon>Bacilli</taxon>
        <taxon>Bacillales</taxon>
        <taxon>Bacillaceae</taxon>
        <taxon>Anaerobacillus</taxon>
    </lineage>
</organism>
<feature type="transmembrane region" description="Helical" evidence="2">
    <location>
        <begin position="89"/>
        <end position="112"/>
    </location>
</feature>
<dbReference type="InterPro" id="IPR000045">
    <property type="entry name" value="Prepilin_IV_endopep_pep"/>
</dbReference>
<dbReference type="Proteomes" id="UP000180098">
    <property type="component" value="Unassembled WGS sequence"/>
</dbReference>
<feature type="transmembrane region" description="Helical" evidence="2">
    <location>
        <begin position="24"/>
        <end position="42"/>
    </location>
</feature>
<reference evidence="4 5" key="1">
    <citation type="submission" date="2016-10" db="EMBL/GenBank/DDBJ databases">
        <title>Draft genome sequences of four alkaliphilic bacteria belonging to the Anaerobacillus genus.</title>
        <authorList>
            <person name="Bassil N.M."/>
            <person name="Lloyd J.R."/>
        </authorList>
    </citation>
    <scope>NUCLEOTIDE SEQUENCE [LARGE SCALE GENOMIC DNA]</scope>
    <source>
        <strain evidence="4 5">DSM 15340</strain>
    </source>
</reference>
<evidence type="ECO:0000313" key="4">
    <source>
        <dbReference type="EMBL" id="OIJ15663.1"/>
    </source>
</evidence>
<dbReference type="PANTHER" id="PTHR30487">
    <property type="entry name" value="TYPE 4 PREPILIN-LIKE PROTEINS LEADER PEPTIDE-PROCESSING ENZYME"/>
    <property type="match status" value="1"/>
</dbReference>
<dbReference type="Gene3D" id="1.20.120.1220">
    <property type="match status" value="1"/>
</dbReference>
<dbReference type="RefSeq" id="WP_071311588.1">
    <property type="nucleotide sequence ID" value="NZ_MLQQ01000001.1"/>
</dbReference>
<evidence type="ECO:0000313" key="5">
    <source>
        <dbReference type="Proteomes" id="UP000180098"/>
    </source>
</evidence>
<feature type="transmembrane region" description="Helical" evidence="2">
    <location>
        <begin position="150"/>
        <end position="169"/>
    </location>
</feature>
<comment type="caution">
    <text evidence="4">The sequence shown here is derived from an EMBL/GenBank/DDBJ whole genome shotgun (WGS) entry which is preliminary data.</text>
</comment>
<gene>
    <name evidence="4" type="ORF">BKP35_01315</name>
</gene>
<keyword evidence="2" id="KW-0472">Membrane</keyword>
<keyword evidence="2" id="KW-0812">Transmembrane</keyword>
<sequence>MILSVILMFILIISVITDIRERRILNIVTFPTILFGLIFHTLNSGLNGFIFSSLGLLLGIALLFIPYALGGMGAGDVKLLGAVGALQGSLFVFQAFLYTCIAGALFATIVLLKRKQFFARFKNMMNVIAIAKSNPTYLNQLDKKDLSHSIPYGVAICMGTVFTLVRGGMI</sequence>
<proteinExistence type="inferred from homology"/>
<name>A0A1S2LU39_9BACI</name>
<protein>
    <recommendedName>
        <fullName evidence="3">Prepilin type IV endopeptidase peptidase domain-containing protein</fullName>
    </recommendedName>
</protein>
<comment type="similarity">
    <text evidence="1">Belongs to the peptidase A24 family.</text>
</comment>
<evidence type="ECO:0000256" key="2">
    <source>
        <dbReference type="SAM" id="Phobius"/>
    </source>
</evidence>
<dbReference type="GO" id="GO:0005886">
    <property type="term" value="C:plasma membrane"/>
    <property type="evidence" value="ECO:0007669"/>
    <property type="project" value="TreeGrafter"/>
</dbReference>
<dbReference type="AlphaFoldDB" id="A0A1S2LU39"/>
<dbReference type="EMBL" id="MLQQ01000001">
    <property type="protein sequence ID" value="OIJ15663.1"/>
    <property type="molecule type" value="Genomic_DNA"/>
</dbReference>
<dbReference type="PANTHER" id="PTHR30487:SF0">
    <property type="entry name" value="PREPILIN LEADER PEPTIDASE_N-METHYLTRANSFERASE-RELATED"/>
    <property type="match status" value="1"/>
</dbReference>
<evidence type="ECO:0000256" key="1">
    <source>
        <dbReference type="ARBA" id="ARBA00005801"/>
    </source>
</evidence>
<evidence type="ECO:0000259" key="3">
    <source>
        <dbReference type="Pfam" id="PF01478"/>
    </source>
</evidence>
<keyword evidence="2" id="KW-1133">Transmembrane helix</keyword>
<dbReference type="GO" id="GO:0006465">
    <property type="term" value="P:signal peptide processing"/>
    <property type="evidence" value="ECO:0007669"/>
    <property type="project" value="TreeGrafter"/>
</dbReference>
<feature type="domain" description="Prepilin type IV endopeptidase peptidase" evidence="3">
    <location>
        <begin position="6"/>
        <end position="107"/>
    </location>
</feature>